<dbReference type="InterPro" id="IPR043519">
    <property type="entry name" value="NT_sf"/>
</dbReference>
<organism evidence="1 2">
    <name type="scientific">Paenibacillus cookii</name>
    <dbReference type="NCBI Taxonomy" id="157839"/>
    <lineage>
        <taxon>Bacteria</taxon>
        <taxon>Bacillati</taxon>
        <taxon>Bacillota</taxon>
        <taxon>Bacilli</taxon>
        <taxon>Bacillales</taxon>
        <taxon>Paenibacillaceae</taxon>
        <taxon>Paenibacillus</taxon>
    </lineage>
</organism>
<sequence>MILEEAVDTVVSSLTKDEYVQAIFLKGSMGRNEHDEFSDIDLYCLVNAEDLDLFLPNRMRHIRAYKELLFYDEIFIVAPQILAVYENLVHLDLFTVTEENYVAKDFIKVLHDPDGRLAPLAAKQNLALEPAEFQDAVDDAVWFLYQYHAASRRGNDLWSIQTLHNAMTNLSKALLHKYKPERAQLGMKDMERSLPEEPLAAVKRIYAHMTPEHHKQACRFMVDLMLREEAWIFAHVPFPLKIKPLWDAMKKIGSADPRTNA</sequence>
<protein>
    <recommendedName>
        <fullName evidence="3">Nucleotidyltransferase domain-containing protein</fullName>
    </recommendedName>
</protein>
<accession>A0ABQ4M1Z1</accession>
<keyword evidence="2" id="KW-1185">Reference proteome</keyword>
<proteinExistence type="predicted"/>
<evidence type="ECO:0008006" key="3">
    <source>
        <dbReference type="Google" id="ProtNLM"/>
    </source>
</evidence>
<dbReference type="EMBL" id="BORW01000031">
    <property type="protein sequence ID" value="GIO69418.1"/>
    <property type="molecule type" value="Genomic_DNA"/>
</dbReference>
<dbReference type="Pfam" id="PF04439">
    <property type="entry name" value="Adenyl_transf"/>
    <property type="match status" value="1"/>
</dbReference>
<evidence type="ECO:0000313" key="1">
    <source>
        <dbReference type="EMBL" id="GIO69418.1"/>
    </source>
</evidence>
<name>A0ABQ4M1Z1_9BACL</name>
<evidence type="ECO:0000313" key="2">
    <source>
        <dbReference type="Proteomes" id="UP000680638"/>
    </source>
</evidence>
<dbReference type="Proteomes" id="UP000680638">
    <property type="component" value="Unassembled WGS sequence"/>
</dbReference>
<dbReference type="Gene3D" id="3.30.460.10">
    <property type="entry name" value="Beta Polymerase, domain 2"/>
    <property type="match status" value="1"/>
</dbReference>
<reference evidence="1 2" key="1">
    <citation type="submission" date="2021-03" db="EMBL/GenBank/DDBJ databases">
        <title>Antimicrobial resistance genes in bacteria isolated from Japanese honey, and their potential for conferring macrolide and lincosamide resistance in the American foulbrood pathogen Paenibacillus larvae.</title>
        <authorList>
            <person name="Okamoto M."/>
            <person name="Kumagai M."/>
            <person name="Kanamori H."/>
            <person name="Takamatsu D."/>
        </authorList>
    </citation>
    <scope>NUCLEOTIDE SEQUENCE [LARGE SCALE GENOMIC DNA]</scope>
    <source>
        <strain evidence="1 2">J21TS3</strain>
    </source>
</reference>
<dbReference type="InterPro" id="IPR007530">
    <property type="entry name" value="Aminoglycoside_adenylylTfrase"/>
</dbReference>
<gene>
    <name evidence="1" type="ORF">J21TS3_42390</name>
</gene>
<dbReference type="SUPFAM" id="SSF81301">
    <property type="entry name" value="Nucleotidyltransferase"/>
    <property type="match status" value="1"/>
</dbReference>
<comment type="caution">
    <text evidence="1">The sequence shown here is derived from an EMBL/GenBank/DDBJ whole genome shotgun (WGS) entry which is preliminary data.</text>
</comment>